<name>A0AAV3ZB22_9GAST</name>
<dbReference type="Proteomes" id="UP000735302">
    <property type="component" value="Unassembled WGS sequence"/>
</dbReference>
<dbReference type="AlphaFoldDB" id="A0AAV3ZB22"/>
<dbReference type="PANTHER" id="PTHR33480:SF1">
    <property type="entry name" value="TYR RECOMBINASE DOMAIN-CONTAINING PROTEIN"/>
    <property type="match status" value="1"/>
</dbReference>
<sequence length="195" mass="22668">MKVSTLTQALHPENFDIIIQSVRELAEFDEEQHHFKRRSLALRLGRSLKKCAFVLKAEAIKKEDDDLVMQADRFDSLFSGDWFDYVGANEGQSIHKERFNKPKLLPACADIEKIHLLLDTEMRSNYYSPYTKVTLCSVSLFNRKRGGEAHRLKIDDFEKGMVSGTNSQETYDDLSELEKKLVSHFSRMEIRGNFW</sequence>
<dbReference type="PANTHER" id="PTHR33480">
    <property type="entry name" value="SET DOMAIN-CONTAINING PROTEIN-RELATED"/>
    <property type="match status" value="1"/>
</dbReference>
<gene>
    <name evidence="1" type="ORF">PoB_001765400</name>
</gene>
<evidence type="ECO:0000313" key="1">
    <source>
        <dbReference type="EMBL" id="GFN91148.1"/>
    </source>
</evidence>
<reference evidence="1 2" key="1">
    <citation type="journal article" date="2021" name="Elife">
        <title>Chloroplast acquisition without the gene transfer in kleptoplastic sea slugs, Plakobranchus ocellatus.</title>
        <authorList>
            <person name="Maeda T."/>
            <person name="Takahashi S."/>
            <person name="Yoshida T."/>
            <person name="Shimamura S."/>
            <person name="Takaki Y."/>
            <person name="Nagai Y."/>
            <person name="Toyoda A."/>
            <person name="Suzuki Y."/>
            <person name="Arimoto A."/>
            <person name="Ishii H."/>
            <person name="Satoh N."/>
            <person name="Nishiyama T."/>
            <person name="Hasebe M."/>
            <person name="Maruyama T."/>
            <person name="Minagawa J."/>
            <person name="Obokata J."/>
            <person name="Shigenobu S."/>
        </authorList>
    </citation>
    <scope>NUCLEOTIDE SEQUENCE [LARGE SCALE GENOMIC DNA]</scope>
</reference>
<dbReference type="EMBL" id="BLXT01002101">
    <property type="protein sequence ID" value="GFN91148.1"/>
    <property type="molecule type" value="Genomic_DNA"/>
</dbReference>
<keyword evidence="2" id="KW-1185">Reference proteome</keyword>
<protein>
    <submittedName>
        <fullName evidence="1">Uncharacterized protein</fullName>
    </submittedName>
</protein>
<comment type="caution">
    <text evidence="1">The sequence shown here is derived from an EMBL/GenBank/DDBJ whole genome shotgun (WGS) entry which is preliminary data.</text>
</comment>
<proteinExistence type="predicted"/>
<accession>A0AAV3ZB22</accession>
<evidence type="ECO:0000313" key="2">
    <source>
        <dbReference type="Proteomes" id="UP000735302"/>
    </source>
</evidence>
<organism evidence="1 2">
    <name type="scientific">Plakobranchus ocellatus</name>
    <dbReference type="NCBI Taxonomy" id="259542"/>
    <lineage>
        <taxon>Eukaryota</taxon>
        <taxon>Metazoa</taxon>
        <taxon>Spiralia</taxon>
        <taxon>Lophotrochozoa</taxon>
        <taxon>Mollusca</taxon>
        <taxon>Gastropoda</taxon>
        <taxon>Heterobranchia</taxon>
        <taxon>Euthyneura</taxon>
        <taxon>Panpulmonata</taxon>
        <taxon>Sacoglossa</taxon>
        <taxon>Placobranchoidea</taxon>
        <taxon>Plakobranchidae</taxon>
        <taxon>Plakobranchus</taxon>
    </lineage>
</organism>